<evidence type="ECO:0000313" key="2">
    <source>
        <dbReference type="Proteomes" id="UP000559256"/>
    </source>
</evidence>
<accession>A0A8H5FPU0</accession>
<gene>
    <name evidence="1" type="ORF">D9758_013274</name>
</gene>
<dbReference type="InterPro" id="IPR014942">
    <property type="entry name" value="AbiEii"/>
</dbReference>
<dbReference type="AlphaFoldDB" id="A0A8H5FPU0"/>
<dbReference type="InterPro" id="IPR043519">
    <property type="entry name" value="NT_sf"/>
</dbReference>
<dbReference type="EMBL" id="JAACJM010000126">
    <property type="protein sequence ID" value="KAF5344367.1"/>
    <property type="molecule type" value="Genomic_DNA"/>
</dbReference>
<evidence type="ECO:0000313" key="1">
    <source>
        <dbReference type="EMBL" id="KAF5344367.1"/>
    </source>
</evidence>
<name>A0A8H5FPU0_9AGAR</name>
<organism evidence="1 2">
    <name type="scientific">Tetrapyrgos nigripes</name>
    <dbReference type="NCBI Taxonomy" id="182062"/>
    <lineage>
        <taxon>Eukaryota</taxon>
        <taxon>Fungi</taxon>
        <taxon>Dikarya</taxon>
        <taxon>Basidiomycota</taxon>
        <taxon>Agaricomycotina</taxon>
        <taxon>Agaricomycetes</taxon>
        <taxon>Agaricomycetidae</taxon>
        <taxon>Agaricales</taxon>
        <taxon>Marasmiineae</taxon>
        <taxon>Marasmiaceae</taxon>
        <taxon>Tetrapyrgos</taxon>
    </lineage>
</organism>
<keyword evidence="2" id="KW-1185">Reference proteome</keyword>
<dbReference type="Proteomes" id="UP000559256">
    <property type="component" value="Unassembled WGS sequence"/>
</dbReference>
<dbReference type="SUPFAM" id="SSF81301">
    <property type="entry name" value="Nucleotidyltransferase"/>
    <property type="match status" value="1"/>
</dbReference>
<dbReference type="Pfam" id="PF08843">
    <property type="entry name" value="AbiEii"/>
    <property type="match status" value="1"/>
</dbReference>
<comment type="caution">
    <text evidence="1">The sequence shown here is derived from an EMBL/GenBank/DDBJ whole genome shotgun (WGS) entry which is preliminary data.</text>
</comment>
<dbReference type="Gene3D" id="3.30.460.40">
    <property type="match status" value="1"/>
</dbReference>
<dbReference type="OrthoDB" id="3133286at2759"/>
<proteinExistence type="predicted"/>
<protein>
    <submittedName>
        <fullName evidence="1">Uncharacterized protein</fullName>
    </submittedName>
</protein>
<sequence>MPTGPPTPQEVRRAARAAINIFESNDMACCLFGSLACHVYGMRYRDPKDVDLIVLKDQGNDPEELKQLLVASDDRFYLIDSINPDATYKVLYFSLLTNRRGRQRSCKVDILTTGRTTTLNIPPVPPECITYVAPFTKDDNRLPVMPLLALLMMKLQGWADHKHSREGHKQKKVGQDVRDVDALLEIVLNEWDVHLENQEERWLPRWFVKDSKERVDEYLKKFPGKKEGWERLGF</sequence>
<reference evidence="1 2" key="1">
    <citation type="journal article" date="2020" name="ISME J.">
        <title>Uncovering the hidden diversity of litter-decomposition mechanisms in mushroom-forming fungi.</title>
        <authorList>
            <person name="Floudas D."/>
            <person name="Bentzer J."/>
            <person name="Ahren D."/>
            <person name="Johansson T."/>
            <person name="Persson P."/>
            <person name="Tunlid A."/>
        </authorList>
    </citation>
    <scope>NUCLEOTIDE SEQUENCE [LARGE SCALE GENOMIC DNA]</scope>
    <source>
        <strain evidence="1 2">CBS 291.85</strain>
    </source>
</reference>